<evidence type="ECO:0000256" key="2">
    <source>
        <dbReference type="ARBA" id="ARBA00022821"/>
    </source>
</evidence>
<sequence length="450" mass="50933">MCLDILALSFEDLPRHLKWCFLYFSSLPEDFKIGIDRLIGLWIAEGFVKKRSGETLEETAEGYLQDLVQRCMVIVVRDVYVDPWVIRMPEFVLSCRIHDLLHDFTIAEAKELGFLSTPRLRTLLSFGTYRNFDINRTFPITDLKLLRVVDLEWASIDELPKQVGDLIHLRYLGLKNTKITSLPSSVGQLRRLQCLDAEGTGIKTMPKGVWKIETLRKVLVPFTVEPEMLVRAGRWIDSCLGSLTSLRELQITGIEGCHHSALLSWLPKLPRLKKLLLQGASIPDCLWRPSGFSSLQVLSLIGTVTRPPQHSSSGGDQWLPSLTELILSYTSLCQDSIAALEKLPELTYLFLGHGSYVGKQMLCSRGGFPQLEEWVIEAGAMPRLRSLKIYDCTKLEMLPEGLRRMAALKDLTLLNMSPDICSRAEKEGEDWPKIQHIPSITISAINPYLL</sequence>
<dbReference type="InterPro" id="IPR044974">
    <property type="entry name" value="Disease_R_plants"/>
</dbReference>
<feature type="domain" description="Disease resistance protein winged helix" evidence="3">
    <location>
        <begin position="28"/>
        <end position="104"/>
    </location>
</feature>
<dbReference type="InterPro" id="IPR055414">
    <property type="entry name" value="LRR_R13L4/SHOC2-like"/>
</dbReference>
<comment type="caution">
    <text evidence="5">The sequence shown here is derived from an EMBL/GenBank/DDBJ whole genome shotgun (WGS) entry which is preliminary data.</text>
</comment>
<keyword evidence="1" id="KW-0677">Repeat</keyword>
<gene>
    <name evidence="5" type="ORF">SI7747_UN020993</name>
</gene>
<dbReference type="Gene3D" id="1.10.10.10">
    <property type="entry name" value="Winged helix-like DNA-binding domain superfamily/Winged helix DNA-binding domain"/>
    <property type="match status" value="1"/>
</dbReference>
<proteinExistence type="predicted"/>
<dbReference type="EMBL" id="CACRZD030000130">
    <property type="protein sequence ID" value="CAA6674635.1"/>
    <property type="molecule type" value="Genomic_DNA"/>
</dbReference>
<dbReference type="InterPro" id="IPR058922">
    <property type="entry name" value="WHD_DRP"/>
</dbReference>
<dbReference type="Pfam" id="PF23598">
    <property type="entry name" value="LRR_14"/>
    <property type="match status" value="1"/>
</dbReference>
<protein>
    <submittedName>
        <fullName evidence="5">Uncharacterized protein</fullName>
    </submittedName>
</protein>
<evidence type="ECO:0000259" key="3">
    <source>
        <dbReference type="Pfam" id="PF23559"/>
    </source>
</evidence>
<reference evidence="6" key="1">
    <citation type="journal article" date="2020" name="Sci. Rep.">
        <title>Chromosome-scale genome assembly for the duckweed Spirodela intermedia, integrating cytogenetic maps, PacBio and Oxford Nanopore libraries.</title>
        <authorList>
            <person name="Hoang P.T.N."/>
            <person name="Fiebig A."/>
            <person name="Novak P."/>
            <person name="Macas J."/>
            <person name="Cao H.X."/>
            <person name="Stepanenko A."/>
            <person name="Chen G."/>
            <person name="Borisjuk N."/>
            <person name="Scholz U."/>
            <person name="Schubert I."/>
        </authorList>
    </citation>
    <scope>NUCLEOTIDE SEQUENCE [LARGE SCALE GENOMIC DNA]</scope>
</reference>
<organism evidence="5 6">
    <name type="scientific">Spirodela intermedia</name>
    <name type="common">Intermediate duckweed</name>
    <dbReference type="NCBI Taxonomy" id="51605"/>
    <lineage>
        <taxon>Eukaryota</taxon>
        <taxon>Viridiplantae</taxon>
        <taxon>Streptophyta</taxon>
        <taxon>Embryophyta</taxon>
        <taxon>Tracheophyta</taxon>
        <taxon>Spermatophyta</taxon>
        <taxon>Magnoliopsida</taxon>
        <taxon>Liliopsida</taxon>
        <taxon>Araceae</taxon>
        <taxon>Lemnoideae</taxon>
        <taxon>Spirodela</taxon>
    </lineage>
</organism>
<dbReference type="InterPro" id="IPR032675">
    <property type="entry name" value="LRR_dom_sf"/>
</dbReference>
<dbReference type="SUPFAM" id="SSF52058">
    <property type="entry name" value="L domain-like"/>
    <property type="match status" value="1"/>
</dbReference>
<dbReference type="PANTHER" id="PTHR23155">
    <property type="entry name" value="DISEASE RESISTANCE PROTEIN RP"/>
    <property type="match status" value="1"/>
</dbReference>
<evidence type="ECO:0000256" key="1">
    <source>
        <dbReference type="ARBA" id="ARBA00022737"/>
    </source>
</evidence>
<feature type="domain" description="Disease resistance R13L4/SHOC-2-like LRR" evidence="4">
    <location>
        <begin position="133"/>
        <end position="393"/>
    </location>
</feature>
<accession>A0ABN7EAE3</accession>
<evidence type="ECO:0000313" key="5">
    <source>
        <dbReference type="EMBL" id="CAA6674635.1"/>
    </source>
</evidence>
<name>A0ABN7EAE3_SPIIN</name>
<keyword evidence="6" id="KW-1185">Reference proteome</keyword>
<dbReference type="PANTHER" id="PTHR23155:SF1052">
    <property type="entry name" value="DISEASE RESISTANCE PROTEIN RPM1"/>
    <property type="match status" value="1"/>
</dbReference>
<dbReference type="InterPro" id="IPR036388">
    <property type="entry name" value="WH-like_DNA-bd_sf"/>
</dbReference>
<keyword evidence="2" id="KW-0611">Plant defense</keyword>
<dbReference type="Gene3D" id="3.80.10.10">
    <property type="entry name" value="Ribonuclease Inhibitor"/>
    <property type="match status" value="1"/>
</dbReference>
<evidence type="ECO:0000259" key="4">
    <source>
        <dbReference type="Pfam" id="PF23598"/>
    </source>
</evidence>
<dbReference type="Proteomes" id="UP001189122">
    <property type="component" value="Unassembled WGS sequence"/>
</dbReference>
<dbReference type="Pfam" id="PF23559">
    <property type="entry name" value="WHD_DRP"/>
    <property type="match status" value="1"/>
</dbReference>
<evidence type="ECO:0000313" key="6">
    <source>
        <dbReference type="Proteomes" id="UP001189122"/>
    </source>
</evidence>